<dbReference type="AlphaFoldDB" id="A0A932CPU7"/>
<dbReference type="EC" id="2.7.13.3" evidence="2"/>
<keyword evidence="6" id="KW-0418">Kinase</keyword>
<dbReference type="SUPFAM" id="SSF47384">
    <property type="entry name" value="Homodimeric domain of signal transducing histidine kinase"/>
    <property type="match status" value="1"/>
</dbReference>
<dbReference type="PANTHER" id="PTHR43065">
    <property type="entry name" value="SENSOR HISTIDINE KINASE"/>
    <property type="match status" value="1"/>
</dbReference>
<dbReference type="Gene3D" id="3.30.450.40">
    <property type="match status" value="1"/>
</dbReference>
<evidence type="ECO:0000256" key="9">
    <source>
        <dbReference type="SAM" id="MobiDB-lite"/>
    </source>
</evidence>
<dbReference type="GO" id="GO:0005524">
    <property type="term" value="F:ATP binding"/>
    <property type="evidence" value="ECO:0007669"/>
    <property type="project" value="UniProtKB-KW"/>
</dbReference>
<dbReference type="SUPFAM" id="SSF55785">
    <property type="entry name" value="PYP-like sensor domain (PAS domain)"/>
    <property type="match status" value="1"/>
</dbReference>
<dbReference type="Gene3D" id="1.10.287.130">
    <property type="match status" value="1"/>
</dbReference>
<accession>A0A932CPU7</accession>
<dbReference type="Pfam" id="PF13185">
    <property type="entry name" value="GAF_2"/>
    <property type="match status" value="1"/>
</dbReference>
<gene>
    <name evidence="14" type="ORF">HYY20_10545</name>
</gene>
<reference evidence="14" key="1">
    <citation type="submission" date="2020-07" db="EMBL/GenBank/DDBJ databases">
        <title>Huge and variable diversity of episymbiotic CPR bacteria and DPANN archaea in groundwater ecosystems.</title>
        <authorList>
            <person name="He C.Y."/>
            <person name="Keren R."/>
            <person name="Whittaker M."/>
            <person name="Farag I.F."/>
            <person name="Doudna J."/>
            <person name="Cate J.H.D."/>
            <person name="Banfield J.F."/>
        </authorList>
    </citation>
    <scope>NUCLEOTIDE SEQUENCE</scope>
    <source>
        <strain evidence="14">NC_groundwater_672_Ag_B-0.1um_62_36</strain>
    </source>
</reference>
<evidence type="ECO:0000256" key="6">
    <source>
        <dbReference type="ARBA" id="ARBA00022777"/>
    </source>
</evidence>
<dbReference type="SMART" id="SM00388">
    <property type="entry name" value="HisKA"/>
    <property type="match status" value="1"/>
</dbReference>
<dbReference type="InterPro" id="IPR000700">
    <property type="entry name" value="PAS-assoc_C"/>
</dbReference>
<dbReference type="InterPro" id="IPR000014">
    <property type="entry name" value="PAS"/>
</dbReference>
<feature type="transmembrane region" description="Helical" evidence="10">
    <location>
        <begin position="63"/>
        <end position="86"/>
    </location>
</feature>
<dbReference type="EMBL" id="JACPRF010000321">
    <property type="protein sequence ID" value="MBI2877310.1"/>
    <property type="molecule type" value="Genomic_DNA"/>
</dbReference>
<dbReference type="Pfam" id="PF00989">
    <property type="entry name" value="PAS"/>
    <property type="match status" value="1"/>
</dbReference>
<evidence type="ECO:0000259" key="13">
    <source>
        <dbReference type="PROSITE" id="PS50113"/>
    </source>
</evidence>
<dbReference type="InterPro" id="IPR003661">
    <property type="entry name" value="HisK_dim/P_dom"/>
</dbReference>
<dbReference type="InterPro" id="IPR004358">
    <property type="entry name" value="Sig_transdc_His_kin-like_C"/>
</dbReference>
<evidence type="ECO:0000313" key="14">
    <source>
        <dbReference type="EMBL" id="MBI2877310.1"/>
    </source>
</evidence>
<dbReference type="InterPro" id="IPR003594">
    <property type="entry name" value="HATPase_dom"/>
</dbReference>
<proteinExistence type="predicted"/>
<dbReference type="InterPro" id="IPR005467">
    <property type="entry name" value="His_kinase_dom"/>
</dbReference>
<dbReference type="InterPro" id="IPR003018">
    <property type="entry name" value="GAF"/>
</dbReference>
<dbReference type="InterPro" id="IPR036890">
    <property type="entry name" value="HATPase_C_sf"/>
</dbReference>
<dbReference type="SMART" id="SM00091">
    <property type="entry name" value="PAS"/>
    <property type="match status" value="1"/>
</dbReference>
<dbReference type="PANTHER" id="PTHR43065:SF10">
    <property type="entry name" value="PEROXIDE STRESS-ACTIVATED HISTIDINE KINASE MAK3"/>
    <property type="match status" value="1"/>
</dbReference>
<evidence type="ECO:0000313" key="15">
    <source>
        <dbReference type="Proteomes" id="UP000769766"/>
    </source>
</evidence>
<keyword evidence="10" id="KW-1133">Transmembrane helix</keyword>
<dbReference type="SMART" id="SM00387">
    <property type="entry name" value="HATPase_c"/>
    <property type="match status" value="1"/>
</dbReference>
<dbReference type="InterPro" id="IPR029016">
    <property type="entry name" value="GAF-like_dom_sf"/>
</dbReference>
<evidence type="ECO:0000256" key="5">
    <source>
        <dbReference type="ARBA" id="ARBA00022741"/>
    </source>
</evidence>
<keyword evidence="7" id="KW-0067">ATP-binding</keyword>
<dbReference type="Gene3D" id="3.30.450.20">
    <property type="entry name" value="PAS domain"/>
    <property type="match status" value="1"/>
</dbReference>
<evidence type="ECO:0000256" key="8">
    <source>
        <dbReference type="ARBA" id="ARBA00023012"/>
    </source>
</evidence>
<evidence type="ECO:0000259" key="12">
    <source>
        <dbReference type="PROSITE" id="PS50112"/>
    </source>
</evidence>
<organism evidence="14 15">
    <name type="scientific">Tectimicrobiota bacterium</name>
    <dbReference type="NCBI Taxonomy" id="2528274"/>
    <lineage>
        <taxon>Bacteria</taxon>
        <taxon>Pseudomonadati</taxon>
        <taxon>Nitrospinota/Tectimicrobiota group</taxon>
        <taxon>Candidatus Tectimicrobiota</taxon>
    </lineage>
</organism>
<feature type="transmembrane region" description="Helical" evidence="10">
    <location>
        <begin position="98"/>
        <end position="119"/>
    </location>
</feature>
<protein>
    <recommendedName>
        <fullName evidence="2">histidine kinase</fullName>
        <ecNumber evidence="2">2.7.13.3</ecNumber>
    </recommendedName>
</protein>
<keyword evidence="5" id="KW-0547">Nucleotide-binding</keyword>
<dbReference type="PRINTS" id="PR00344">
    <property type="entry name" value="BCTRLSENSOR"/>
</dbReference>
<dbReference type="GO" id="GO:0000155">
    <property type="term" value="F:phosphorelay sensor kinase activity"/>
    <property type="evidence" value="ECO:0007669"/>
    <property type="project" value="InterPro"/>
</dbReference>
<dbReference type="Pfam" id="PF00512">
    <property type="entry name" value="HisKA"/>
    <property type="match status" value="1"/>
</dbReference>
<dbReference type="SUPFAM" id="SSF55874">
    <property type="entry name" value="ATPase domain of HSP90 chaperone/DNA topoisomerase II/histidine kinase"/>
    <property type="match status" value="1"/>
</dbReference>
<dbReference type="SUPFAM" id="SSF55781">
    <property type="entry name" value="GAF domain-like"/>
    <property type="match status" value="1"/>
</dbReference>
<dbReference type="InterPro" id="IPR035965">
    <property type="entry name" value="PAS-like_dom_sf"/>
</dbReference>
<dbReference type="PROSITE" id="PS50112">
    <property type="entry name" value="PAS"/>
    <property type="match status" value="1"/>
</dbReference>
<comment type="catalytic activity">
    <reaction evidence="1">
        <text>ATP + protein L-histidine = ADP + protein N-phospho-L-histidine.</text>
        <dbReference type="EC" id="2.7.13.3"/>
    </reaction>
</comment>
<evidence type="ECO:0000256" key="10">
    <source>
        <dbReference type="SAM" id="Phobius"/>
    </source>
</evidence>
<name>A0A932CPU7_UNCTE</name>
<dbReference type="GO" id="GO:0006355">
    <property type="term" value="P:regulation of DNA-templated transcription"/>
    <property type="evidence" value="ECO:0007669"/>
    <property type="project" value="InterPro"/>
</dbReference>
<dbReference type="Proteomes" id="UP000769766">
    <property type="component" value="Unassembled WGS sequence"/>
</dbReference>
<keyword evidence="3" id="KW-0597">Phosphoprotein</keyword>
<dbReference type="Gene3D" id="3.30.565.10">
    <property type="entry name" value="Histidine kinase-like ATPase, C-terminal domain"/>
    <property type="match status" value="1"/>
</dbReference>
<sequence>MPLKSGVLLVAALLNLSLGFIVFLRQPKRVANCTFGAFALALSGWCLTNSLTKMGIGVKGGFMVGKFAFALGSLVPCTFFAFALVFPGDRVDAPTRRWFTAIYLMGVVFAFLSFTPFILKGVVLRPWGLAPIYGVGYPLAILYVITFLGLGVVILAKKLVRSSSGYQRLQLKYLFLGLGIFGIAVLLFSAISTLILGTNQLVYLGPLSTVPMVAFISYAIVRYRLMEIGIVFQRGLVYLGIVLILSTLFVLLDYTISCLLPSSSHLVWDLPAFLLLILLLAPLKERVEATVGYLLPWGRRNHQEVLREFSRKLTALLDLRSLQRLIVETMVEVMQAKHASLWLLEEGQGDRYRPVAAYPNRRLQAAGLAVHHPLCQKLKEARQVLVKEELARQLEPGDLERLEEGFALTAASLLVPLFSRGDLHGLLALAEKRSRKVYSDQEIQFLTTVSYQATIALENAALYHQILVARDHYGMLLRHMDSGVIAVDRTGKITTFNPKAAEILRIRQKEAVGQKASFLGKELAGPLNRVLRGQGYSQQEGWLTLPAFSEGSPGDLLKGPPGARRVGGEEEDPTGRRRLFLSMSSSPLRDWNGGKVGALLVFSDLTEKKQLEEEVQHAQKMASLGMMAARLAHEIRNPLVAVKTFCQLLPERHRDTAFIDSFSSLVGKEVNRINSIVEQLLDLSRRAPLILRPVALHRVLGETLALLQNEFLERGIQKVCRFHPEEILVLGEEEKLKQLFLNLLLNSLQAIEGAGVIMVSTEIRSQADPAAPSAAHRSPPEENGKGAPWEAWIQIADTGRGILPEHLPYLFDPFFTTKEKGSGLGLSICQEIVKEFKGEIRIGSETGKGAVVTLRLPLSLTGVEDRE</sequence>
<feature type="domain" description="PAS" evidence="12">
    <location>
        <begin position="469"/>
        <end position="514"/>
    </location>
</feature>
<evidence type="ECO:0000256" key="1">
    <source>
        <dbReference type="ARBA" id="ARBA00000085"/>
    </source>
</evidence>
<feature type="transmembrane region" description="Helical" evidence="10">
    <location>
        <begin position="6"/>
        <end position="24"/>
    </location>
</feature>
<keyword evidence="10" id="KW-0812">Transmembrane</keyword>
<keyword evidence="8" id="KW-0902">Two-component regulatory system</keyword>
<dbReference type="Pfam" id="PF02518">
    <property type="entry name" value="HATPase_c"/>
    <property type="match status" value="1"/>
</dbReference>
<feature type="transmembrane region" description="Helical" evidence="10">
    <location>
        <begin position="139"/>
        <end position="160"/>
    </location>
</feature>
<feature type="transmembrane region" description="Helical" evidence="10">
    <location>
        <begin position="31"/>
        <end position="51"/>
    </location>
</feature>
<evidence type="ECO:0000256" key="3">
    <source>
        <dbReference type="ARBA" id="ARBA00022553"/>
    </source>
</evidence>
<evidence type="ECO:0000256" key="4">
    <source>
        <dbReference type="ARBA" id="ARBA00022679"/>
    </source>
</evidence>
<dbReference type="InterPro" id="IPR031621">
    <property type="entry name" value="HisKA_7TM"/>
</dbReference>
<dbReference type="CDD" id="cd00082">
    <property type="entry name" value="HisKA"/>
    <property type="match status" value="1"/>
</dbReference>
<feature type="transmembrane region" description="Helical" evidence="10">
    <location>
        <begin position="201"/>
        <end position="223"/>
    </location>
</feature>
<feature type="transmembrane region" description="Helical" evidence="10">
    <location>
        <begin position="172"/>
        <end position="195"/>
    </location>
</feature>
<dbReference type="InterPro" id="IPR036097">
    <property type="entry name" value="HisK_dim/P_sf"/>
</dbReference>
<keyword evidence="4" id="KW-0808">Transferase</keyword>
<evidence type="ECO:0000256" key="2">
    <source>
        <dbReference type="ARBA" id="ARBA00012438"/>
    </source>
</evidence>
<evidence type="ECO:0000256" key="7">
    <source>
        <dbReference type="ARBA" id="ARBA00022840"/>
    </source>
</evidence>
<feature type="domain" description="Histidine kinase" evidence="11">
    <location>
        <begin position="630"/>
        <end position="860"/>
    </location>
</feature>
<dbReference type="PROSITE" id="PS50113">
    <property type="entry name" value="PAC"/>
    <property type="match status" value="1"/>
</dbReference>
<keyword evidence="10" id="KW-0472">Membrane</keyword>
<feature type="transmembrane region" description="Helical" evidence="10">
    <location>
        <begin position="235"/>
        <end position="254"/>
    </location>
</feature>
<dbReference type="InterPro" id="IPR013767">
    <property type="entry name" value="PAS_fold"/>
</dbReference>
<feature type="domain" description="PAC" evidence="13">
    <location>
        <begin position="564"/>
        <end position="617"/>
    </location>
</feature>
<feature type="region of interest" description="Disordered" evidence="9">
    <location>
        <begin position="768"/>
        <end position="787"/>
    </location>
</feature>
<dbReference type="SMART" id="SM00065">
    <property type="entry name" value="GAF"/>
    <property type="match status" value="1"/>
</dbReference>
<dbReference type="Pfam" id="PF16927">
    <property type="entry name" value="HisKA_7TM"/>
    <property type="match status" value="1"/>
</dbReference>
<evidence type="ECO:0000259" key="11">
    <source>
        <dbReference type="PROSITE" id="PS50109"/>
    </source>
</evidence>
<feature type="compositionally biased region" description="Low complexity" evidence="9">
    <location>
        <begin position="768"/>
        <end position="777"/>
    </location>
</feature>
<comment type="caution">
    <text evidence="14">The sequence shown here is derived from an EMBL/GenBank/DDBJ whole genome shotgun (WGS) entry which is preliminary data.</text>
</comment>
<dbReference type="PROSITE" id="PS50109">
    <property type="entry name" value="HIS_KIN"/>
    <property type="match status" value="1"/>
</dbReference>
<feature type="region of interest" description="Disordered" evidence="9">
    <location>
        <begin position="552"/>
        <end position="576"/>
    </location>
</feature>
<dbReference type="CDD" id="cd00130">
    <property type="entry name" value="PAS"/>
    <property type="match status" value="1"/>
</dbReference>